<dbReference type="AlphaFoldDB" id="A0AAV4PIE1"/>
<keyword evidence="3" id="KW-1185">Reference proteome</keyword>
<evidence type="ECO:0000313" key="2">
    <source>
        <dbReference type="EMBL" id="GIX96113.1"/>
    </source>
</evidence>
<reference evidence="2 3" key="1">
    <citation type="submission" date="2021-06" db="EMBL/GenBank/DDBJ databases">
        <title>Caerostris extrusa draft genome.</title>
        <authorList>
            <person name="Kono N."/>
            <person name="Arakawa K."/>
        </authorList>
    </citation>
    <scope>NUCLEOTIDE SEQUENCE [LARGE SCALE GENOMIC DNA]</scope>
</reference>
<sequence length="221" mass="25212">MEIEKILLFKNPPRPEDSYIYRITTKLLLITTFLFDTFAIVLRGSAFSSRWISQRCENPVRDFQNTVLSSGYTENIPKIKQSLCPNEKLKSKPNPPYIQSRPGNLETESDSRKRQGLKGWRGRGRVVLKPTISIHITLLRGFLTNEKKSFFFRKLEGKSRKNLHDPRALQSFTRGRQEGEVGGGGAQVFPLRSPKRISNPFYRFACLCGSEQPEVKHGAGP</sequence>
<comment type="caution">
    <text evidence="2">The sequence shown here is derived from an EMBL/GenBank/DDBJ whole genome shotgun (WGS) entry which is preliminary data.</text>
</comment>
<name>A0AAV4PIE1_CAEEX</name>
<protein>
    <submittedName>
        <fullName evidence="2">Uncharacterized protein</fullName>
    </submittedName>
</protein>
<dbReference type="Proteomes" id="UP001054945">
    <property type="component" value="Unassembled WGS sequence"/>
</dbReference>
<proteinExistence type="predicted"/>
<evidence type="ECO:0000313" key="3">
    <source>
        <dbReference type="Proteomes" id="UP001054945"/>
    </source>
</evidence>
<gene>
    <name evidence="2" type="ORF">CEXT_269721</name>
</gene>
<evidence type="ECO:0000256" key="1">
    <source>
        <dbReference type="SAM" id="MobiDB-lite"/>
    </source>
</evidence>
<organism evidence="2 3">
    <name type="scientific">Caerostris extrusa</name>
    <name type="common">Bark spider</name>
    <name type="synonym">Caerostris bankana</name>
    <dbReference type="NCBI Taxonomy" id="172846"/>
    <lineage>
        <taxon>Eukaryota</taxon>
        <taxon>Metazoa</taxon>
        <taxon>Ecdysozoa</taxon>
        <taxon>Arthropoda</taxon>
        <taxon>Chelicerata</taxon>
        <taxon>Arachnida</taxon>
        <taxon>Araneae</taxon>
        <taxon>Araneomorphae</taxon>
        <taxon>Entelegynae</taxon>
        <taxon>Araneoidea</taxon>
        <taxon>Araneidae</taxon>
        <taxon>Caerostris</taxon>
    </lineage>
</organism>
<accession>A0AAV4PIE1</accession>
<feature type="region of interest" description="Disordered" evidence="1">
    <location>
        <begin position="83"/>
        <end position="117"/>
    </location>
</feature>
<dbReference type="EMBL" id="BPLR01004610">
    <property type="protein sequence ID" value="GIX96113.1"/>
    <property type="molecule type" value="Genomic_DNA"/>
</dbReference>